<comment type="caution">
    <text evidence="2">The sequence shown here is derived from an EMBL/GenBank/DDBJ whole genome shotgun (WGS) entry which is preliminary data.</text>
</comment>
<name>A0ABD3P1V8_9STRA</name>
<evidence type="ECO:0000256" key="1">
    <source>
        <dbReference type="SAM" id="MobiDB-lite"/>
    </source>
</evidence>
<feature type="region of interest" description="Disordered" evidence="1">
    <location>
        <begin position="1"/>
        <end position="86"/>
    </location>
</feature>
<feature type="compositionally biased region" description="Low complexity" evidence="1">
    <location>
        <begin position="120"/>
        <end position="130"/>
    </location>
</feature>
<feature type="compositionally biased region" description="Low complexity" evidence="1">
    <location>
        <begin position="76"/>
        <end position="86"/>
    </location>
</feature>
<feature type="region of interest" description="Disordered" evidence="1">
    <location>
        <begin position="117"/>
        <end position="137"/>
    </location>
</feature>
<dbReference type="Proteomes" id="UP001530400">
    <property type="component" value="Unassembled WGS sequence"/>
</dbReference>
<protein>
    <submittedName>
        <fullName evidence="2">Uncharacterized protein</fullName>
    </submittedName>
</protein>
<sequence length="187" mass="20871">MIISTENLTNDSSRNEYSPVAMTKTNTSCDLPPNGSSKRRSSNNLSPRRKRPVHKQRPSNKTRTILSHEKKKKASSKTTPKASTAGKMWIRIVSPVNVESTTRQGRTSLTPYQGIRIDAPSHPHSSPSSSLEHTTDQSQVRFPPNLVQHKPPTISFGESGRLLRPIVGTSCYLPRPSRGVQRFLLKY</sequence>
<feature type="compositionally biased region" description="Basic residues" evidence="1">
    <location>
        <begin position="37"/>
        <end position="60"/>
    </location>
</feature>
<dbReference type="EMBL" id="JALLPJ020000828">
    <property type="protein sequence ID" value="KAL3781888.1"/>
    <property type="molecule type" value="Genomic_DNA"/>
</dbReference>
<keyword evidence="3" id="KW-1185">Reference proteome</keyword>
<accession>A0ABD3P1V8</accession>
<proteinExistence type="predicted"/>
<organism evidence="2 3">
    <name type="scientific">Cyclotella atomus</name>
    <dbReference type="NCBI Taxonomy" id="382360"/>
    <lineage>
        <taxon>Eukaryota</taxon>
        <taxon>Sar</taxon>
        <taxon>Stramenopiles</taxon>
        <taxon>Ochrophyta</taxon>
        <taxon>Bacillariophyta</taxon>
        <taxon>Coscinodiscophyceae</taxon>
        <taxon>Thalassiosirophycidae</taxon>
        <taxon>Stephanodiscales</taxon>
        <taxon>Stephanodiscaceae</taxon>
        <taxon>Cyclotella</taxon>
    </lineage>
</organism>
<dbReference type="AlphaFoldDB" id="A0ABD3P1V8"/>
<evidence type="ECO:0000313" key="2">
    <source>
        <dbReference type="EMBL" id="KAL3781888.1"/>
    </source>
</evidence>
<gene>
    <name evidence="2" type="ORF">ACHAWO_010050</name>
</gene>
<evidence type="ECO:0000313" key="3">
    <source>
        <dbReference type="Proteomes" id="UP001530400"/>
    </source>
</evidence>
<feature type="compositionally biased region" description="Polar residues" evidence="1">
    <location>
        <begin position="1"/>
        <end position="16"/>
    </location>
</feature>
<reference evidence="2 3" key="1">
    <citation type="submission" date="2024-10" db="EMBL/GenBank/DDBJ databases">
        <title>Updated reference genomes for cyclostephanoid diatoms.</title>
        <authorList>
            <person name="Roberts W.R."/>
            <person name="Alverson A.J."/>
        </authorList>
    </citation>
    <scope>NUCLEOTIDE SEQUENCE [LARGE SCALE GENOMIC DNA]</scope>
    <source>
        <strain evidence="2 3">AJA010-31</strain>
    </source>
</reference>